<protein>
    <submittedName>
        <fullName evidence="1">Nucleotidyltransferase family protein</fullName>
    </submittedName>
</protein>
<dbReference type="EMBL" id="JAOVZB010000004">
    <property type="protein sequence ID" value="MCV2403035.1"/>
    <property type="molecule type" value="Genomic_DNA"/>
</dbReference>
<dbReference type="PANTHER" id="PTHR39166">
    <property type="entry name" value="BLL1166 PROTEIN"/>
    <property type="match status" value="1"/>
</dbReference>
<accession>A0ABT2YT15</accession>
<dbReference type="Proteomes" id="UP001209713">
    <property type="component" value="Unassembled WGS sequence"/>
</dbReference>
<sequence>MNYESQVKSWIESDQERMEALCLAASLGLGDWCLAAGFVRNLIWDKLHQKAEKTPLNDIDLIYFDNSATSENADLIYEAKLKALSHQPWSVKNQARMHIRNDDAPYLSCADAMSYWVEVETAVGVTFNEVDGLSIVSPFGLEANFNQTITLNAKRPKPKAFYGRIQSKGWQVLWPQLEVVA</sequence>
<dbReference type="InterPro" id="IPR009267">
    <property type="entry name" value="NTP_transf_6"/>
</dbReference>
<name>A0ABT2YT15_9GAMM</name>
<proteinExistence type="predicted"/>
<keyword evidence="2" id="KW-1185">Reference proteome</keyword>
<dbReference type="PANTHER" id="PTHR39166:SF1">
    <property type="entry name" value="BLL1166 PROTEIN"/>
    <property type="match status" value="1"/>
</dbReference>
<evidence type="ECO:0000313" key="1">
    <source>
        <dbReference type="EMBL" id="MCV2403035.1"/>
    </source>
</evidence>
<organism evidence="1 2">
    <name type="scientific">Marinomonas sargassi</name>
    <dbReference type="NCBI Taxonomy" id="2984494"/>
    <lineage>
        <taxon>Bacteria</taxon>
        <taxon>Pseudomonadati</taxon>
        <taxon>Pseudomonadota</taxon>
        <taxon>Gammaproteobacteria</taxon>
        <taxon>Oceanospirillales</taxon>
        <taxon>Oceanospirillaceae</taxon>
        <taxon>Marinomonas</taxon>
    </lineage>
</organism>
<comment type="caution">
    <text evidence="1">The sequence shown here is derived from an EMBL/GenBank/DDBJ whole genome shotgun (WGS) entry which is preliminary data.</text>
</comment>
<dbReference type="RefSeq" id="WP_263530418.1">
    <property type="nucleotide sequence ID" value="NZ_JAOVZB010000004.1"/>
</dbReference>
<gene>
    <name evidence="1" type="ORF">OFY17_09115</name>
</gene>
<evidence type="ECO:0000313" key="2">
    <source>
        <dbReference type="Proteomes" id="UP001209713"/>
    </source>
</evidence>
<dbReference type="Pfam" id="PF06042">
    <property type="entry name" value="NTP_transf_6"/>
    <property type="match status" value="1"/>
</dbReference>
<reference evidence="1 2" key="1">
    <citation type="submission" date="2022-10" db="EMBL/GenBank/DDBJ databases">
        <title>Marinomonas transparenta sp. nov. and Marinomonas sargassi sp. nov., isolated from marine alga (Sargassum natans (L.) Gaillon).</title>
        <authorList>
            <person name="Wang Y."/>
        </authorList>
    </citation>
    <scope>NUCLEOTIDE SEQUENCE [LARGE SCALE GENOMIC DNA]</scope>
    <source>
        <strain evidence="1 2">C2222</strain>
    </source>
</reference>